<feature type="domain" description="DUF305" evidence="2">
    <location>
        <begin position="55"/>
        <end position="146"/>
    </location>
</feature>
<dbReference type="PANTHER" id="PTHR36933:SF1">
    <property type="entry name" value="SLL0788 PROTEIN"/>
    <property type="match status" value="1"/>
</dbReference>
<dbReference type="RefSeq" id="WP_188257142.1">
    <property type="nucleotide sequence ID" value="NZ_JABVCF010000014.1"/>
</dbReference>
<sequence>MKKFVFLSTLSLLLSPPAFAQDSSSHSDHSASGEQGTLPAACEEAAQGGHMDMSQMMSGMQQMMDNMDEVQKANMQAMMKMDGPMMRAMLIKDPDLAFNCGMIAHHQGAIAMAEVELKMGKDEKSRHMAQMIIEAQKKEIAEMTAWVEKHSNQ</sequence>
<dbReference type="Proteomes" id="UP000680348">
    <property type="component" value="Unassembled WGS sequence"/>
</dbReference>
<keyword evidence="4" id="KW-1185">Reference proteome</keyword>
<comment type="caution">
    <text evidence="3">The sequence shown here is derived from an EMBL/GenBank/DDBJ whole genome shotgun (WGS) entry which is preliminary data.</text>
</comment>
<evidence type="ECO:0000256" key="1">
    <source>
        <dbReference type="SAM" id="SignalP"/>
    </source>
</evidence>
<protein>
    <submittedName>
        <fullName evidence="3">DUF305 domain-containing protein</fullName>
    </submittedName>
</protein>
<evidence type="ECO:0000259" key="2">
    <source>
        <dbReference type="Pfam" id="PF03713"/>
    </source>
</evidence>
<organism evidence="3 4">
    <name type="scientific">Pseudaminobacter soli</name>
    <name type="common">ex Zhang et al. 2022</name>
    <dbReference type="NCBI Taxonomy" id="2831468"/>
    <lineage>
        <taxon>Bacteria</taxon>
        <taxon>Pseudomonadati</taxon>
        <taxon>Pseudomonadota</taxon>
        <taxon>Alphaproteobacteria</taxon>
        <taxon>Hyphomicrobiales</taxon>
        <taxon>Phyllobacteriaceae</taxon>
        <taxon>Pseudaminobacter</taxon>
    </lineage>
</organism>
<name>A0A942E0I3_9HYPH</name>
<accession>A0A942E0I3</accession>
<feature type="signal peptide" evidence="1">
    <location>
        <begin position="1"/>
        <end position="20"/>
    </location>
</feature>
<keyword evidence="1" id="KW-0732">Signal</keyword>
<dbReference type="PANTHER" id="PTHR36933">
    <property type="entry name" value="SLL0788 PROTEIN"/>
    <property type="match status" value="1"/>
</dbReference>
<dbReference type="Pfam" id="PF03713">
    <property type="entry name" value="DUF305"/>
    <property type="match status" value="1"/>
</dbReference>
<gene>
    <name evidence="3" type="ORF">KEU06_23530</name>
</gene>
<dbReference type="InterPro" id="IPR012347">
    <property type="entry name" value="Ferritin-like"/>
</dbReference>
<dbReference type="Gene3D" id="1.20.1260.10">
    <property type="match status" value="1"/>
</dbReference>
<dbReference type="EMBL" id="JAGWCR010000014">
    <property type="protein sequence ID" value="MBS3651594.1"/>
    <property type="molecule type" value="Genomic_DNA"/>
</dbReference>
<feature type="chain" id="PRO_5038095874" evidence="1">
    <location>
        <begin position="21"/>
        <end position="153"/>
    </location>
</feature>
<dbReference type="AlphaFoldDB" id="A0A942E0I3"/>
<dbReference type="InterPro" id="IPR005183">
    <property type="entry name" value="DUF305_CopM-like"/>
</dbReference>
<proteinExistence type="predicted"/>
<evidence type="ECO:0000313" key="4">
    <source>
        <dbReference type="Proteomes" id="UP000680348"/>
    </source>
</evidence>
<evidence type="ECO:0000313" key="3">
    <source>
        <dbReference type="EMBL" id="MBS3651594.1"/>
    </source>
</evidence>
<reference evidence="3" key="1">
    <citation type="submission" date="2021-04" db="EMBL/GenBank/DDBJ databases">
        <title>Pseudaminobacter soli sp. nov., isolated from paddy soil contaminated by heavy metals.</title>
        <authorList>
            <person name="Zhang K."/>
        </authorList>
    </citation>
    <scope>NUCLEOTIDE SEQUENCE</scope>
    <source>
        <strain evidence="3">19-2017</strain>
    </source>
</reference>